<evidence type="ECO:0000313" key="1">
    <source>
        <dbReference type="EMBL" id="CAB4153172.1"/>
    </source>
</evidence>
<sequence length="190" mass="22109">MTAKKLDLRDYYLDLWNQATIKPERLAEVKIFTDLALKFKSRYEYLTENLGIPWWFVAGIHGRECSFNFKTCLHNGDPLPGPTTHVPIGRGPFGDWEHAAMDAMLLLKLDSFKNWGILSALDRWERYNGRGYMIHQPGTYSPYLWSMTSLYEKGKYGSDGKFDPELRDKQVGLVAFLKNLLERGEIQYYL</sequence>
<dbReference type="EMBL" id="LR796582">
    <property type="protein sequence ID" value="CAB4153172.1"/>
    <property type="molecule type" value="Genomic_DNA"/>
</dbReference>
<protein>
    <submittedName>
        <fullName evidence="1">COG5526 Lysozyme family protein</fullName>
    </submittedName>
</protein>
<reference evidence="1" key="1">
    <citation type="submission" date="2020-04" db="EMBL/GenBank/DDBJ databases">
        <authorList>
            <person name="Chiriac C."/>
            <person name="Salcher M."/>
            <person name="Ghai R."/>
            <person name="Kavagutti S V."/>
        </authorList>
    </citation>
    <scope>NUCLEOTIDE SEQUENCE</scope>
</reference>
<name>A0A6J5N388_9CAUD</name>
<accession>A0A6J5N388</accession>
<organism evidence="1">
    <name type="scientific">uncultured Caudovirales phage</name>
    <dbReference type="NCBI Taxonomy" id="2100421"/>
    <lineage>
        <taxon>Viruses</taxon>
        <taxon>Duplodnaviria</taxon>
        <taxon>Heunggongvirae</taxon>
        <taxon>Uroviricota</taxon>
        <taxon>Caudoviricetes</taxon>
        <taxon>Peduoviridae</taxon>
        <taxon>Maltschvirus</taxon>
        <taxon>Maltschvirus maltsch</taxon>
    </lineage>
</organism>
<gene>
    <name evidence="1" type="ORF">UFOVP610_49</name>
</gene>
<proteinExistence type="predicted"/>